<organism evidence="2 3">
    <name type="scientific">Coptis chinensis</name>
    <dbReference type="NCBI Taxonomy" id="261450"/>
    <lineage>
        <taxon>Eukaryota</taxon>
        <taxon>Viridiplantae</taxon>
        <taxon>Streptophyta</taxon>
        <taxon>Embryophyta</taxon>
        <taxon>Tracheophyta</taxon>
        <taxon>Spermatophyta</taxon>
        <taxon>Magnoliopsida</taxon>
        <taxon>Ranunculales</taxon>
        <taxon>Ranunculaceae</taxon>
        <taxon>Coptidoideae</taxon>
        <taxon>Coptis</taxon>
    </lineage>
</organism>
<name>A0A835LEB3_9MAGN</name>
<dbReference type="AlphaFoldDB" id="A0A835LEB3"/>
<protein>
    <recommendedName>
        <fullName evidence="1">RNase H type-1 domain-containing protein</fullName>
    </recommendedName>
</protein>
<dbReference type="PANTHER" id="PTHR47723:SF19">
    <property type="entry name" value="POLYNUCLEOTIDYL TRANSFERASE, RIBONUCLEASE H-LIKE SUPERFAMILY PROTEIN"/>
    <property type="match status" value="1"/>
</dbReference>
<dbReference type="EMBL" id="JADFTS010000009">
    <property type="protein sequence ID" value="KAF9588669.1"/>
    <property type="molecule type" value="Genomic_DNA"/>
</dbReference>
<dbReference type="Pfam" id="PF13456">
    <property type="entry name" value="RVT_3"/>
    <property type="match status" value="1"/>
</dbReference>
<reference evidence="2 3" key="1">
    <citation type="submission" date="2020-10" db="EMBL/GenBank/DDBJ databases">
        <title>The Coptis chinensis genome and diversification of protoberbering-type alkaloids.</title>
        <authorList>
            <person name="Wang B."/>
            <person name="Shu S."/>
            <person name="Song C."/>
            <person name="Liu Y."/>
        </authorList>
    </citation>
    <scope>NUCLEOTIDE SEQUENCE [LARGE SCALE GENOMIC DNA]</scope>
    <source>
        <strain evidence="2">HL-2020</strain>
        <tissue evidence="2">Leaf</tissue>
    </source>
</reference>
<dbReference type="SUPFAM" id="SSF53098">
    <property type="entry name" value="Ribonuclease H-like"/>
    <property type="match status" value="1"/>
</dbReference>
<accession>A0A835LEB3</accession>
<gene>
    <name evidence="2" type="ORF">IFM89_014390</name>
</gene>
<sequence length="329" mass="37833">MDDKVKAKENQLQQALLNKDSLLRGKSKISWWTEGERCTAFFHRTCKLKMEKAHISEIQNENGDLIVRQEEIQKHLLKSRSGSSEQKLNGASWYGNLTFTLEFLPLHGSYAIIMQPLTQEFKKEKHRNRLVFDNKSNSAEFCHKEISNIIQQTGVLSKAQIWSEYDNEILSKWRIPARHIRHQVVRRCTWELPERNTIKINCDGAAKGNPGNAGLGVVYRNSSGDFMLVMWRKLGINTNYLAECLTILEGIECAVQRGWCKLWVESDSEAAIAAFGTGNLPWYLRNRWNVCKRKLLNLKITSTWRGANLSADQVANHAITMTDNRTFVH</sequence>
<evidence type="ECO:0000259" key="1">
    <source>
        <dbReference type="Pfam" id="PF13456"/>
    </source>
</evidence>
<proteinExistence type="predicted"/>
<dbReference type="InterPro" id="IPR044730">
    <property type="entry name" value="RNase_H-like_dom_plant"/>
</dbReference>
<dbReference type="Proteomes" id="UP000631114">
    <property type="component" value="Unassembled WGS sequence"/>
</dbReference>
<keyword evidence="3" id="KW-1185">Reference proteome</keyword>
<evidence type="ECO:0000313" key="3">
    <source>
        <dbReference type="Proteomes" id="UP000631114"/>
    </source>
</evidence>
<dbReference type="CDD" id="cd06222">
    <property type="entry name" value="RNase_H_like"/>
    <property type="match status" value="1"/>
</dbReference>
<comment type="caution">
    <text evidence="2">The sequence shown here is derived from an EMBL/GenBank/DDBJ whole genome shotgun (WGS) entry which is preliminary data.</text>
</comment>
<dbReference type="InterPro" id="IPR012337">
    <property type="entry name" value="RNaseH-like_sf"/>
</dbReference>
<feature type="domain" description="RNase H type-1" evidence="1">
    <location>
        <begin position="201"/>
        <end position="318"/>
    </location>
</feature>
<dbReference type="GO" id="GO:0004523">
    <property type="term" value="F:RNA-DNA hybrid ribonuclease activity"/>
    <property type="evidence" value="ECO:0007669"/>
    <property type="project" value="InterPro"/>
</dbReference>
<dbReference type="PANTHER" id="PTHR47723">
    <property type="entry name" value="OS05G0353850 PROTEIN"/>
    <property type="match status" value="1"/>
</dbReference>
<evidence type="ECO:0000313" key="2">
    <source>
        <dbReference type="EMBL" id="KAF9588669.1"/>
    </source>
</evidence>
<dbReference type="Gene3D" id="3.30.420.10">
    <property type="entry name" value="Ribonuclease H-like superfamily/Ribonuclease H"/>
    <property type="match status" value="1"/>
</dbReference>
<dbReference type="InterPro" id="IPR053151">
    <property type="entry name" value="RNase_H-like"/>
</dbReference>
<dbReference type="InterPro" id="IPR036397">
    <property type="entry name" value="RNaseH_sf"/>
</dbReference>
<dbReference type="OrthoDB" id="1906820at2759"/>
<dbReference type="GO" id="GO:0003676">
    <property type="term" value="F:nucleic acid binding"/>
    <property type="evidence" value="ECO:0007669"/>
    <property type="project" value="InterPro"/>
</dbReference>
<dbReference type="InterPro" id="IPR002156">
    <property type="entry name" value="RNaseH_domain"/>
</dbReference>